<dbReference type="RefSeq" id="WP_146655050.1">
    <property type="nucleotide sequence ID" value="NZ_CP012333.1"/>
</dbReference>
<organism evidence="2 3">
    <name type="scientific">Labilithrix luteola</name>
    <dbReference type="NCBI Taxonomy" id="1391654"/>
    <lineage>
        <taxon>Bacteria</taxon>
        <taxon>Pseudomonadati</taxon>
        <taxon>Myxococcota</taxon>
        <taxon>Polyangia</taxon>
        <taxon>Polyangiales</taxon>
        <taxon>Labilitrichaceae</taxon>
        <taxon>Labilithrix</taxon>
    </lineage>
</organism>
<dbReference type="STRING" id="1391654.AKJ09_11100"/>
<sequence>MGRRVFVLATSLLGLVIAPTAHAQTSTPAAADGPVAGPPGPPRMVSIFPVVPAAYIAWLDPHAGGDAAQGGQGDVNQGALDAIRLGLYAQAPVLGGMFAECRSAGPSIEQTAGIRLVPQLTLYGFSRSGCAIDQAVGGALVFTLPVSRTVSLSLSASQLYVPNAVLGVPKNQTQIRADATFALPEKRSLSLGVSTGRGSPRVTFGGVF</sequence>
<reference evidence="2 3" key="1">
    <citation type="submission" date="2015-08" db="EMBL/GenBank/DDBJ databases">
        <authorList>
            <person name="Babu N.S."/>
            <person name="Beckwith C.J."/>
            <person name="Beseler K.G."/>
            <person name="Brison A."/>
            <person name="Carone J.V."/>
            <person name="Caskin T.P."/>
            <person name="Diamond M."/>
            <person name="Durham M.E."/>
            <person name="Foxe J.M."/>
            <person name="Go M."/>
            <person name="Henderson B.A."/>
            <person name="Jones I.B."/>
            <person name="McGettigan J.A."/>
            <person name="Micheletti S.J."/>
            <person name="Nasrallah M.E."/>
            <person name="Ortiz D."/>
            <person name="Piller C.R."/>
            <person name="Privatt S.R."/>
            <person name="Schneider S.L."/>
            <person name="Sharp S."/>
            <person name="Smith T.C."/>
            <person name="Stanton J.D."/>
            <person name="Ullery H.E."/>
            <person name="Wilson R.J."/>
            <person name="Serrano M.G."/>
            <person name="Buck G."/>
            <person name="Lee V."/>
            <person name="Wang Y."/>
            <person name="Carvalho R."/>
            <person name="Voegtly L."/>
            <person name="Shi R."/>
            <person name="Duckworth R."/>
            <person name="Johnson A."/>
            <person name="Loviza R."/>
            <person name="Walstead R."/>
            <person name="Shah Z."/>
            <person name="Kiflezghi M."/>
            <person name="Wade K."/>
            <person name="Ball S.L."/>
            <person name="Bradley K.W."/>
            <person name="Asai D.J."/>
            <person name="Bowman C.A."/>
            <person name="Russell D.A."/>
            <person name="Pope W.H."/>
            <person name="Jacobs-Sera D."/>
            <person name="Hendrix R.W."/>
            <person name="Hatfull G.F."/>
        </authorList>
    </citation>
    <scope>NUCLEOTIDE SEQUENCE [LARGE SCALE GENOMIC DNA]</scope>
    <source>
        <strain evidence="2 3">DSM 27648</strain>
    </source>
</reference>
<feature type="chain" id="PRO_5005467127" evidence="1">
    <location>
        <begin position="24"/>
        <end position="208"/>
    </location>
</feature>
<gene>
    <name evidence="2" type="ORF">AKJ09_11100</name>
</gene>
<name>A0A0K1QFK5_9BACT</name>
<keyword evidence="1" id="KW-0732">Signal</keyword>
<evidence type="ECO:0000313" key="3">
    <source>
        <dbReference type="Proteomes" id="UP000064967"/>
    </source>
</evidence>
<protein>
    <submittedName>
        <fullName evidence="2">Uncharacterized protein</fullName>
    </submittedName>
</protein>
<dbReference type="AlphaFoldDB" id="A0A0K1QFK5"/>
<proteinExistence type="predicted"/>
<accession>A0A0K1QFK5</accession>
<dbReference type="KEGG" id="llu:AKJ09_11100"/>
<dbReference type="EMBL" id="CP012333">
    <property type="protein sequence ID" value="AKV04437.1"/>
    <property type="molecule type" value="Genomic_DNA"/>
</dbReference>
<feature type="signal peptide" evidence="1">
    <location>
        <begin position="1"/>
        <end position="23"/>
    </location>
</feature>
<dbReference type="Proteomes" id="UP000064967">
    <property type="component" value="Chromosome"/>
</dbReference>
<keyword evidence="3" id="KW-1185">Reference proteome</keyword>
<evidence type="ECO:0000256" key="1">
    <source>
        <dbReference type="SAM" id="SignalP"/>
    </source>
</evidence>
<evidence type="ECO:0000313" key="2">
    <source>
        <dbReference type="EMBL" id="AKV04437.1"/>
    </source>
</evidence>